<comment type="subcellular location">
    <subcellularLocation>
        <location evidence="1">Cytoplasm</location>
    </subcellularLocation>
</comment>
<evidence type="ECO:0000256" key="1">
    <source>
        <dbReference type="ARBA" id="ARBA00004496"/>
    </source>
</evidence>
<evidence type="ECO:0000256" key="8">
    <source>
        <dbReference type="ARBA" id="ARBA00023203"/>
    </source>
</evidence>
<dbReference type="InterPro" id="IPR014352">
    <property type="entry name" value="FERM/acyl-CoA-bd_prot_sf"/>
</dbReference>
<dbReference type="GO" id="GO:0005524">
    <property type="term" value="F:ATP binding"/>
    <property type="evidence" value="ECO:0007669"/>
    <property type="project" value="UniProtKB-KW"/>
</dbReference>
<keyword evidence="13" id="KW-1185">Reference proteome</keyword>
<dbReference type="SUPFAM" id="SSF50729">
    <property type="entry name" value="PH domain-like"/>
    <property type="match status" value="1"/>
</dbReference>
<evidence type="ECO:0000256" key="7">
    <source>
        <dbReference type="ARBA" id="ARBA00023175"/>
    </source>
</evidence>
<dbReference type="SMART" id="SM00139">
    <property type="entry name" value="MyTH4"/>
    <property type="match status" value="1"/>
</dbReference>
<feature type="domain" description="FERM" evidence="10">
    <location>
        <begin position="274"/>
        <end position="592"/>
    </location>
</feature>
<dbReference type="Gene3D" id="2.30.29.30">
    <property type="entry name" value="Pleckstrin-homology domain (PH domain)/Phosphotyrosine-binding domain (PTB)"/>
    <property type="match status" value="1"/>
</dbReference>
<dbReference type="Pfam" id="PF00373">
    <property type="entry name" value="FERM_M"/>
    <property type="match status" value="1"/>
</dbReference>
<dbReference type="GO" id="GO:0003779">
    <property type="term" value="F:actin binding"/>
    <property type="evidence" value="ECO:0007669"/>
    <property type="project" value="UniProtKB-KW"/>
</dbReference>
<dbReference type="AlphaFoldDB" id="A0A8K1CHW4"/>
<dbReference type="CDD" id="cd00836">
    <property type="entry name" value="FERM_C-lobe"/>
    <property type="match status" value="1"/>
</dbReference>
<dbReference type="SMART" id="SM00295">
    <property type="entry name" value="B41"/>
    <property type="match status" value="1"/>
</dbReference>
<reference evidence="12" key="1">
    <citation type="submission" date="2019-03" db="EMBL/GenBank/DDBJ databases">
        <title>Long read genome sequence of the mycoparasitic Pythium oligandrum ATCC 38472 isolated from sugarbeet rhizosphere.</title>
        <authorList>
            <person name="Gaulin E."/>
        </authorList>
    </citation>
    <scope>NUCLEOTIDE SEQUENCE</scope>
    <source>
        <strain evidence="12">ATCC 38472_TT</strain>
    </source>
</reference>
<evidence type="ECO:0000256" key="5">
    <source>
        <dbReference type="ARBA" id="ARBA00022741"/>
    </source>
</evidence>
<dbReference type="Proteomes" id="UP000794436">
    <property type="component" value="Unassembled WGS sequence"/>
</dbReference>
<dbReference type="InterPro" id="IPR000299">
    <property type="entry name" value="FERM_domain"/>
</dbReference>
<proteinExistence type="inferred from homology"/>
<evidence type="ECO:0008006" key="14">
    <source>
        <dbReference type="Google" id="ProtNLM"/>
    </source>
</evidence>
<dbReference type="InterPro" id="IPR019748">
    <property type="entry name" value="FERM_central"/>
</dbReference>
<comment type="caution">
    <text evidence="12">The sequence shown here is derived from an EMBL/GenBank/DDBJ whole genome shotgun (WGS) entry which is preliminary data.</text>
</comment>
<dbReference type="PANTHER" id="PTHR22692">
    <property type="entry name" value="MYOSIN VII, XV"/>
    <property type="match status" value="1"/>
</dbReference>
<name>A0A8K1CHW4_PYTOL</name>
<dbReference type="InterPro" id="IPR002404">
    <property type="entry name" value="IRS_PTB"/>
</dbReference>
<keyword evidence="3" id="KW-0963">Cytoplasm</keyword>
<dbReference type="Pfam" id="PF00784">
    <property type="entry name" value="MyTH4"/>
    <property type="match status" value="1"/>
</dbReference>
<protein>
    <recommendedName>
        <fullName evidence="14">MyTH4 domain-containing protein</fullName>
    </recommendedName>
</protein>
<dbReference type="OrthoDB" id="6108017at2759"/>
<keyword evidence="5" id="KW-0547">Nucleotide-binding</keyword>
<feature type="region of interest" description="Disordered" evidence="9">
    <location>
        <begin position="1"/>
        <end position="37"/>
    </location>
</feature>
<accession>A0A8K1CHW4</accession>
<dbReference type="InterPro" id="IPR019749">
    <property type="entry name" value="Band_41_domain"/>
</dbReference>
<evidence type="ECO:0000256" key="3">
    <source>
        <dbReference type="ARBA" id="ARBA00022490"/>
    </source>
</evidence>
<dbReference type="SMART" id="SM01244">
    <property type="entry name" value="IRS"/>
    <property type="match status" value="1"/>
</dbReference>
<dbReference type="PROSITE" id="PS51016">
    <property type="entry name" value="MYTH4"/>
    <property type="match status" value="1"/>
</dbReference>
<organism evidence="12 13">
    <name type="scientific">Pythium oligandrum</name>
    <name type="common">Mycoparasitic fungus</name>
    <dbReference type="NCBI Taxonomy" id="41045"/>
    <lineage>
        <taxon>Eukaryota</taxon>
        <taxon>Sar</taxon>
        <taxon>Stramenopiles</taxon>
        <taxon>Oomycota</taxon>
        <taxon>Peronosporomycetes</taxon>
        <taxon>Pythiales</taxon>
        <taxon>Pythiaceae</taxon>
        <taxon>Pythium</taxon>
    </lineage>
</organism>
<evidence type="ECO:0000256" key="6">
    <source>
        <dbReference type="ARBA" id="ARBA00022840"/>
    </source>
</evidence>
<evidence type="ECO:0000256" key="4">
    <source>
        <dbReference type="ARBA" id="ARBA00022737"/>
    </source>
</evidence>
<dbReference type="PROSITE" id="PS50057">
    <property type="entry name" value="FERM_3"/>
    <property type="match status" value="1"/>
</dbReference>
<evidence type="ECO:0000313" key="12">
    <source>
        <dbReference type="EMBL" id="TMW63894.1"/>
    </source>
</evidence>
<dbReference type="PANTHER" id="PTHR22692:SF33">
    <property type="entry name" value="MYOSIN"/>
    <property type="match status" value="1"/>
</dbReference>
<dbReference type="InterPro" id="IPR000857">
    <property type="entry name" value="MyTH4_dom"/>
</dbReference>
<dbReference type="EMBL" id="SPLM01000044">
    <property type="protein sequence ID" value="TMW63894.1"/>
    <property type="molecule type" value="Genomic_DNA"/>
</dbReference>
<dbReference type="InterPro" id="IPR038185">
    <property type="entry name" value="MyTH4_dom_sf"/>
</dbReference>
<sequence>MLSLASAASEEPMTNSAAIEVNGGGDDASDLPSQGTQHDEIQVNVSDAVPTTKLGHLDPVPMTPLNVTEDMAKKKEDAHLFEKYPLYGFARDHFLLSAPRKFPFGRAKAFNLEARLQWERELLTSPLTKLTGDQAKLALQAFRNISGFMGNRSSGKGQIDHCFKLLRNVMPKPTAIKDEIYCQLCKQLTRNPNSNAALNGWLLLHACVVTFPSSKALSPYLESFVMSHIGVTESKVSQFASGCLAALHHWTKVSERKELPSLREIEALRDLTNVELSISLIDGSTFRIPVSSWTTCGVLNEMVAVHLGVCKKPAFTLFDVSPTGEEHRVEHDERVLDLLALWERIGIEQLPKKKKKKKGNAPRPSKPAADLLTATHHLRYKVYLHLPIDEDMLEDLQLFYLQAVHDVVNGGVVCSHDDCVQLAAYQLQIASGYGSTVKLEELSRDLHKYVAPNLISKANQLDMAMEVLDAFATLSDQPTQQLRRAYLRICDTSRLYGATFFPVHNTRTRSMPSEIVLVVNHKGISLLSLDNDSTLHHFPYVSIATWGYSSASFVFVVSAQEGEEVEYVFKTKMGKAINDVVAAYVAYILSCEST</sequence>
<comment type="similarity">
    <text evidence="2">Belongs to the TRAFAC class myosin-kinesin ATPase superfamily. Myosin family.</text>
</comment>
<dbReference type="GO" id="GO:0005856">
    <property type="term" value="C:cytoskeleton"/>
    <property type="evidence" value="ECO:0007669"/>
    <property type="project" value="InterPro"/>
</dbReference>
<dbReference type="CDD" id="cd14473">
    <property type="entry name" value="FERM_B-lobe"/>
    <property type="match status" value="1"/>
</dbReference>
<dbReference type="GO" id="GO:0005737">
    <property type="term" value="C:cytoplasm"/>
    <property type="evidence" value="ECO:0007669"/>
    <property type="project" value="UniProtKB-SubCell"/>
</dbReference>
<keyword evidence="7" id="KW-0505">Motor protein</keyword>
<dbReference type="InterPro" id="IPR011993">
    <property type="entry name" value="PH-like_dom_sf"/>
</dbReference>
<keyword evidence="6" id="KW-0067">ATP-binding</keyword>
<keyword evidence="8" id="KW-0009">Actin-binding</keyword>
<dbReference type="InterPro" id="IPR035963">
    <property type="entry name" value="FERM_2"/>
</dbReference>
<keyword evidence="4" id="KW-0677">Repeat</keyword>
<dbReference type="Gene3D" id="1.20.80.10">
    <property type="match status" value="1"/>
</dbReference>
<dbReference type="Gene3D" id="3.10.20.90">
    <property type="entry name" value="Phosphatidylinositol 3-kinase Catalytic Subunit, Chain A, domain 1"/>
    <property type="match status" value="1"/>
</dbReference>
<dbReference type="Pfam" id="PF02174">
    <property type="entry name" value="IRS"/>
    <property type="match status" value="1"/>
</dbReference>
<evidence type="ECO:0000256" key="2">
    <source>
        <dbReference type="ARBA" id="ARBA00008314"/>
    </source>
</evidence>
<dbReference type="SUPFAM" id="SSF47031">
    <property type="entry name" value="Second domain of FERM"/>
    <property type="match status" value="1"/>
</dbReference>
<gene>
    <name evidence="12" type="ORF">Poli38472_014804</name>
</gene>
<evidence type="ECO:0000259" key="10">
    <source>
        <dbReference type="PROSITE" id="PS50057"/>
    </source>
</evidence>
<evidence type="ECO:0000259" key="11">
    <source>
        <dbReference type="PROSITE" id="PS51016"/>
    </source>
</evidence>
<dbReference type="Gene3D" id="1.25.40.530">
    <property type="entry name" value="MyTH4 domain"/>
    <property type="match status" value="1"/>
</dbReference>
<evidence type="ECO:0000313" key="13">
    <source>
        <dbReference type="Proteomes" id="UP000794436"/>
    </source>
</evidence>
<evidence type="ECO:0000256" key="9">
    <source>
        <dbReference type="SAM" id="MobiDB-lite"/>
    </source>
</evidence>
<dbReference type="InterPro" id="IPR051567">
    <property type="entry name" value="Unconventional_Myosin_ATPase"/>
</dbReference>
<dbReference type="Pfam" id="PF21989">
    <property type="entry name" value="RA_2"/>
    <property type="match status" value="1"/>
</dbReference>
<feature type="domain" description="MyTH4" evidence="11">
    <location>
        <begin position="118"/>
        <end position="269"/>
    </location>
</feature>